<keyword evidence="2" id="KW-1185">Reference proteome</keyword>
<gene>
    <name evidence="1" type="ORF">CDAR_91471</name>
</gene>
<dbReference type="AlphaFoldDB" id="A0AAV4WGJ5"/>
<reference evidence="1 2" key="1">
    <citation type="submission" date="2021-06" db="EMBL/GenBank/DDBJ databases">
        <title>Caerostris darwini draft genome.</title>
        <authorList>
            <person name="Kono N."/>
            <person name="Arakawa K."/>
        </authorList>
    </citation>
    <scope>NUCLEOTIDE SEQUENCE [LARGE SCALE GENOMIC DNA]</scope>
</reference>
<dbReference type="Proteomes" id="UP001054837">
    <property type="component" value="Unassembled WGS sequence"/>
</dbReference>
<organism evidence="1 2">
    <name type="scientific">Caerostris darwini</name>
    <dbReference type="NCBI Taxonomy" id="1538125"/>
    <lineage>
        <taxon>Eukaryota</taxon>
        <taxon>Metazoa</taxon>
        <taxon>Ecdysozoa</taxon>
        <taxon>Arthropoda</taxon>
        <taxon>Chelicerata</taxon>
        <taxon>Arachnida</taxon>
        <taxon>Araneae</taxon>
        <taxon>Araneomorphae</taxon>
        <taxon>Entelegynae</taxon>
        <taxon>Araneoidea</taxon>
        <taxon>Araneidae</taxon>
        <taxon>Caerostris</taxon>
    </lineage>
</organism>
<dbReference type="EMBL" id="BPLQ01014548">
    <property type="protein sequence ID" value="GIY80703.1"/>
    <property type="molecule type" value="Genomic_DNA"/>
</dbReference>
<evidence type="ECO:0000313" key="2">
    <source>
        <dbReference type="Proteomes" id="UP001054837"/>
    </source>
</evidence>
<evidence type="ECO:0000313" key="1">
    <source>
        <dbReference type="EMBL" id="GIY80703.1"/>
    </source>
</evidence>
<proteinExistence type="predicted"/>
<name>A0AAV4WGJ5_9ARAC</name>
<comment type="caution">
    <text evidence="1">The sequence shown here is derived from an EMBL/GenBank/DDBJ whole genome shotgun (WGS) entry which is preliminary data.</text>
</comment>
<accession>A0AAV4WGJ5</accession>
<protein>
    <submittedName>
        <fullName evidence="1">Uncharacterized protein</fullName>
    </submittedName>
</protein>
<sequence length="103" mass="11631">MKKLLTNTFYALYRLCENKEQSHHVESVKVPNISSKYQTPNVTDSNKIIETHFARHSRLPLMIIASICILETLISGEPNFPANNNCLRSLPDVLAVGELTVSY</sequence>